<dbReference type="EMBL" id="FOXC01000012">
    <property type="protein sequence ID" value="SFP27271.1"/>
    <property type="molecule type" value="Genomic_DNA"/>
</dbReference>
<gene>
    <name evidence="2" type="ORF">SAMN05421839_1121</name>
</gene>
<dbReference type="RefSeq" id="WP_200795834.1">
    <property type="nucleotide sequence ID" value="NZ_FOXC01000012.1"/>
</dbReference>
<dbReference type="NCBIfam" id="TIGR01766">
    <property type="entry name" value="IS200/IS605 family accessory protein TnpB-like domain"/>
    <property type="match status" value="1"/>
</dbReference>
<organism evidence="2 3">
    <name type="scientific">Halolactibacillus halophilus</name>
    <dbReference type="NCBI Taxonomy" id="306540"/>
    <lineage>
        <taxon>Bacteria</taxon>
        <taxon>Bacillati</taxon>
        <taxon>Bacillota</taxon>
        <taxon>Bacilli</taxon>
        <taxon>Bacillales</taxon>
        <taxon>Bacillaceae</taxon>
        <taxon>Halolactibacillus</taxon>
    </lineage>
</organism>
<feature type="non-terminal residue" evidence="2">
    <location>
        <position position="1"/>
    </location>
</feature>
<protein>
    <submittedName>
        <fullName evidence="2">Transposase, IS605 OrfB family, central region</fullName>
    </submittedName>
</protein>
<evidence type="ECO:0000256" key="1">
    <source>
        <dbReference type="ARBA" id="ARBA00023125"/>
    </source>
</evidence>
<keyword evidence="1" id="KW-0238">DNA-binding</keyword>
<reference evidence="2 3" key="1">
    <citation type="submission" date="2016-10" db="EMBL/GenBank/DDBJ databases">
        <authorList>
            <person name="de Groot N.N."/>
        </authorList>
    </citation>
    <scope>NUCLEOTIDE SEQUENCE [LARGE SCALE GENOMIC DNA]</scope>
    <source>
        <strain evidence="2 3">DSM 17073</strain>
    </source>
</reference>
<dbReference type="AlphaFoldDB" id="A0A1I5P188"/>
<dbReference type="GO" id="GO:0003677">
    <property type="term" value="F:DNA binding"/>
    <property type="evidence" value="ECO:0007669"/>
    <property type="project" value="UniProtKB-KW"/>
</dbReference>
<dbReference type="InterPro" id="IPR010095">
    <property type="entry name" value="Cas12f1-like_TNB"/>
</dbReference>
<accession>A0A1I5P188</accession>
<dbReference type="Proteomes" id="UP000242243">
    <property type="component" value="Unassembled WGS sequence"/>
</dbReference>
<proteinExistence type="predicted"/>
<evidence type="ECO:0000313" key="3">
    <source>
        <dbReference type="Proteomes" id="UP000242243"/>
    </source>
</evidence>
<evidence type="ECO:0000313" key="2">
    <source>
        <dbReference type="EMBL" id="SFP27271.1"/>
    </source>
</evidence>
<sequence length="236" mass="26736">TSTSTGMVGVDLNVNHIAVANINAIGQCVDAFTLPFNLEGKTSGQRAKIIEAEVIVLVDYAVKHHKPLAIEKLDTTRSKVSRPYGNRKANRQMSQFAYQKMILAIKSRAEKMGVAVYVVNPAYTSQIGKMKYMKRLGVSIHMAAAYVIARRAMGFKEKLPPILYSLVPEQKQGLHHWAHWAYLTRTLSFVRTYTFYQTERFDPSKLCSWSALFPQHALIDVEKIGLRRLESRKTYA</sequence>
<name>A0A1I5P188_9BACI</name>